<dbReference type="InterPro" id="IPR003653">
    <property type="entry name" value="Peptidase_C48_C"/>
</dbReference>
<evidence type="ECO:0000256" key="1">
    <source>
        <dbReference type="ARBA" id="ARBA00005234"/>
    </source>
</evidence>
<dbReference type="SUPFAM" id="SSF54001">
    <property type="entry name" value="Cysteine proteinases"/>
    <property type="match status" value="1"/>
</dbReference>
<comment type="caution">
    <text evidence="6">The sequence shown here is derived from an EMBL/GenBank/DDBJ whole genome shotgun (WGS) entry which is preliminary data.</text>
</comment>
<keyword evidence="3" id="KW-0378">Hydrolase</keyword>
<dbReference type="Gene3D" id="3.40.395.10">
    <property type="entry name" value="Adenoviral Proteinase, Chain A"/>
    <property type="match status" value="1"/>
</dbReference>
<protein>
    <recommendedName>
        <fullName evidence="5">Ubiquitin-like protease family profile domain-containing protein</fullName>
    </recommendedName>
</protein>
<dbReference type="Proteomes" id="UP001341840">
    <property type="component" value="Unassembled WGS sequence"/>
</dbReference>
<feature type="domain" description="Ubiquitin-like protease family profile" evidence="5">
    <location>
        <begin position="1"/>
        <end position="131"/>
    </location>
</feature>
<dbReference type="InterPro" id="IPR038765">
    <property type="entry name" value="Papain-like_cys_pep_sf"/>
</dbReference>
<dbReference type="PANTHER" id="PTHR12606">
    <property type="entry name" value="SENTRIN/SUMO-SPECIFIC PROTEASE"/>
    <property type="match status" value="1"/>
</dbReference>
<evidence type="ECO:0000313" key="7">
    <source>
        <dbReference type="Proteomes" id="UP001341840"/>
    </source>
</evidence>
<dbReference type="Pfam" id="PF02902">
    <property type="entry name" value="Peptidase_C48"/>
    <property type="match status" value="1"/>
</dbReference>
<dbReference type="PROSITE" id="PS50600">
    <property type="entry name" value="ULP_PROTEASE"/>
    <property type="match status" value="1"/>
</dbReference>
<evidence type="ECO:0000256" key="3">
    <source>
        <dbReference type="ARBA" id="ARBA00022801"/>
    </source>
</evidence>
<reference evidence="6 7" key="1">
    <citation type="journal article" date="2023" name="Plants (Basel)">
        <title>Bridging the Gap: Combining Genomics and Transcriptomics Approaches to Understand Stylosanthes scabra, an Orphan Legume from the Brazilian Caatinga.</title>
        <authorList>
            <person name="Ferreira-Neto J.R.C."/>
            <person name="da Silva M.D."/>
            <person name="Binneck E."/>
            <person name="de Melo N.F."/>
            <person name="da Silva R.H."/>
            <person name="de Melo A.L.T.M."/>
            <person name="Pandolfi V."/>
            <person name="Bustamante F.O."/>
            <person name="Brasileiro-Vidal A.C."/>
            <person name="Benko-Iseppon A.M."/>
        </authorList>
    </citation>
    <scope>NUCLEOTIDE SEQUENCE [LARGE SCALE GENOMIC DNA]</scope>
    <source>
        <tissue evidence="6">Leaves</tissue>
    </source>
</reference>
<accession>A0ABU6Y0B5</accession>
<keyword evidence="4" id="KW-0788">Thiol protease</keyword>
<sequence>MIVQPEQFNKPTMDYIKDRYMGKADDLMMIYVLMHLGNHWYLLIIDLWEKQLVYLNSFKSTENEVTQLRLSLIREVARYVEDLVNEPDFWVDQDAVRPIVFEFEPLCRDCGQQEPLSLDCGVWVCQWMMNIHLWMDYQEEEVNESTRMAIVVDLVSSENNPITENISKRAVNFWDAEMLRNHKSEIRRRGKN</sequence>
<organism evidence="6 7">
    <name type="scientific">Stylosanthes scabra</name>
    <dbReference type="NCBI Taxonomy" id="79078"/>
    <lineage>
        <taxon>Eukaryota</taxon>
        <taxon>Viridiplantae</taxon>
        <taxon>Streptophyta</taxon>
        <taxon>Embryophyta</taxon>
        <taxon>Tracheophyta</taxon>
        <taxon>Spermatophyta</taxon>
        <taxon>Magnoliopsida</taxon>
        <taxon>eudicotyledons</taxon>
        <taxon>Gunneridae</taxon>
        <taxon>Pentapetalae</taxon>
        <taxon>rosids</taxon>
        <taxon>fabids</taxon>
        <taxon>Fabales</taxon>
        <taxon>Fabaceae</taxon>
        <taxon>Papilionoideae</taxon>
        <taxon>50 kb inversion clade</taxon>
        <taxon>dalbergioids sensu lato</taxon>
        <taxon>Dalbergieae</taxon>
        <taxon>Pterocarpus clade</taxon>
        <taxon>Stylosanthes</taxon>
    </lineage>
</organism>
<evidence type="ECO:0000256" key="2">
    <source>
        <dbReference type="ARBA" id="ARBA00022670"/>
    </source>
</evidence>
<evidence type="ECO:0000259" key="5">
    <source>
        <dbReference type="PROSITE" id="PS50600"/>
    </source>
</evidence>
<name>A0ABU6Y0B5_9FABA</name>
<evidence type="ECO:0000313" key="6">
    <source>
        <dbReference type="EMBL" id="MED6203937.1"/>
    </source>
</evidence>
<gene>
    <name evidence="6" type="ORF">PIB30_004067</name>
</gene>
<evidence type="ECO:0000256" key="4">
    <source>
        <dbReference type="ARBA" id="ARBA00022807"/>
    </source>
</evidence>
<dbReference type="PANTHER" id="PTHR12606:SF1">
    <property type="entry name" value="UBIQUITIN-LIKE-SPECIFIC PROTEASE 1A"/>
    <property type="match status" value="1"/>
</dbReference>
<keyword evidence="7" id="KW-1185">Reference proteome</keyword>
<keyword evidence="2" id="KW-0645">Protease</keyword>
<dbReference type="EMBL" id="JASCZI010241663">
    <property type="protein sequence ID" value="MED6203937.1"/>
    <property type="molecule type" value="Genomic_DNA"/>
</dbReference>
<proteinExistence type="inferred from homology"/>
<comment type="similarity">
    <text evidence="1">Belongs to the peptidase C48 family.</text>
</comment>